<dbReference type="Pfam" id="PF00106">
    <property type="entry name" value="adh_short"/>
    <property type="match status" value="1"/>
</dbReference>
<dbReference type="InterPro" id="IPR036291">
    <property type="entry name" value="NAD(P)-bd_dom_sf"/>
</dbReference>
<dbReference type="Proteomes" id="UP001221142">
    <property type="component" value="Unassembled WGS sequence"/>
</dbReference>
<dbReference type="AlphaFoldDB" id="A0AAD7FRI5"/>
<evidence type="ECO:0000313" key="4">
    <source>
        <dbReference type="EMBL" id="KAJ7639074.1"/>
    </source>
</evidence>
<keyword evidence="3" id="KW-0560">Oxidoreductase</keyword>
<dbReference type="PRINTS" id="PR00081">
    <property type="entry name" value="GDHRDH"/>
</dbReference>
<protein>
    <submittedName>
        <fullName evidence="4">Uncharacterized protein</fullName>
    </submittedName>
</protein>
<name>A0AAD7FRI5_9AGAR</name>
<accession>A0AAD7FRI5</accession>
<keyword evidence="2" id="KW-0521">NADP</keyword>
<dbReference type="PANTHER" id="PTHR24320:SF252">
    <property type="entry name" value="DEHYDROGENASE_REDUCTASE FAMILY PROTEIN, PUTATIVE (AFU_ORTHOLOGUE AFUA_3G08550)-RELATED"/>
    <property type="match status" value="1"/>
</dbReference>
<sequence>MEYKRWPPSTTFQRNMGLFQPTLPPLPKSLSFEGKTVLVTGANSGLGLAASYHFAQRKVTTLILAVRTVKSGEATKAALLADPIVSALPTKPTILVYELDLGRPSSVKSFASKILAHTPDLNIVLLNAGIGSLKFETSPEEPHNELHFQVNYLSNAFLSIRFLPLLRSTAQRCGSRSYISIVGSRMQTMSSFIKSPIPDTTSVFAFLNSPKDYNKFTRYGDSKLLVSTFIRELAQRTDASLVIMNAVCPGMVHTSINTKQPLLVRAITGVVFAIRARTAAVGAQSLINAVTAGPEIHGEQLGDYTVWENKFLETEEGKKMERRLWAETLAAVEKDAPGSVQNAGLE</sequence>
<reference evidence="4" key="1">
    <citation type="submission" date="2023-03" db="EMBL/GenBank/DDBJ databases">
        <title>Massive genome expansion in bonnet fungi (Mycena s.s.) driven by repeated elements and novel gene families across ecological guilds.</title>
        <authorList>
            <consortium name="Lawrence Berkeley National Laboratory"/>
            <person name="Harder C.B."/>
            <person name="Miyauchi S."/>
            <person name="Viragh M."/>
            <person name="Kuo A."/>
            <person name="Thoen E."/>
            <person name="Andreopoulos B."/>
            <person name="Lu D."/>
            <person name="Skrede I."/>
            <person name="Drula E."/>
            <person name="Henrissat B."/>
            <person name="Morin E."/>
            <person name="Kohler A."/>
            <person name="Barry K."/>
            <person name="LaButti K."/>
            <person name="Morin E."/>
            <person name="Salamov A."/>
            <person name="Lipzen A."/>
            <person name="Mereny Z."/>
            <person name="Hegedus B."/>
            <person name="Baldrian P."/>
            <person name="Stursova M."/>
            <person name="Weitz H."/>
            <person name="Taylor A."/>
            <person name="Grigoriev I.V."/>
            <person name="Nagy L.G."/>
            <person name="Martin F."/>
            <person name="Kauserud H."/>
        </authorList>
    </citation>
    <scope>NUCLEOTIDE SEQUENCE</scope>
    <source>
        <strain evidence="4">9284</strain>
    </source>
</reference>
<evidence type="ECO:0000256" key="1">
    <source>
        <dbReference type="ARBA" id="ARBA00006484"/>
    </source>
</evidence>
<dbReference type="Gene3D" id="3.40.50.720">
    <property type="entry name" value="NAD(P)-binding Rossmann-like Domain"/>
    <property type="match status" value="1"/>
</dbReference>
<comment type="similarity">
    <text evidence="1">Belongs to the short-chain dehydrogenases/reductases (SDR) family.</text>
</comment>
<evidence type="ECO:0000256" key="2">
    <source>
        <dbReference type="ARBA" id="ARBA00022857"/>
    </source>
</evidence>
<proteinExistence type="inferred from homology"/>
<evidence type="ECO:0000256" key="3">
    <source>
        <dbReference type="ARBA" id="ARBA00023002"/>
    </source>
</evidence>
<dbReference type="InterPro" id="IPR002347">
    <property type="entry name" value="SDR_fam"/>
</dbReference>
<dbReference type="GO" id="GO:0016491">
    <property type="term" value="F:oxidoreductase activity"/>
    <property type="evidence" value="ECO:0007669"/>
    <property type="project" value="UniProtKB-KW"/>
</dbReference>
<dbReference type="PANTHER" id="PTHR24320">
    <property type="entry name" value="RETINOL DEHYDROGENASE"/>
    <property type="match status" value="1"/>
</dbReference>
<dbReference type="EMBL" id="JARKIF010000005">
    <property type="protein sequence ID" value="KAJ7639074.1"/>
    <property type="molecule type" value="Genomic_DNA"/>
</dbReference>
<gene>
    <name evidence="4" type="ORF">FB45DRAFT_904639</name>
</gene>
<comment type="caution">
    <text evidence="4">The sequence shown here is derived from an EMBL/GenBank/DDBJ whole genome shotgun (WGS) entry which is preliminary data.</text>
</comment>
<dbReference type="SUPFAM" id="SSF51735">
    <property type="entry name" value="NAD(P)-binding Rossmann-fold domains"/>
    <property type="match status" value="1"/>
</dbReference>
<organism evidence="4 5">
    <name type="scientific">Roridomyces roridus</name>
    <dbReference type="NCBI Taxonomy" id="1738132"/>
    <lineage>
        <taxon>Eukaryota</taxon>
        <taxon>Fungi</taxon>
        <taxon>Dikarya</taxon>
        <taxon>Basidiomycota</taxon>
        <taxon>Agaricomycotina</taxon>
        <taxon>Agaricomycetes</taxon>
        <taxon>Agaricomycetidae</taxon>
        <taxon>Agaricales</taxon>
        <taxon>Marasmiineae</taxon>
        <taxon>Mycenaceae</taxon>
        <taxon>Roridomyces</taxon>
    </lineage>
</organism>
<evidence type="ECO:0000313" key="5">
    <source>
        <dbReference type="Proteomes" id="UP001221142"/>
    </source>
</evidence>
<keyword evidence="5" id="KW-1185">Reference proteome</keyword>